<organism evidence="1 2">
    <name type="scientific">Rhodococcoides trifolii</name>
    <dbReference type="NCBI Taxonomy" id="908250"/>
    <lineage>
        <taxon>Bacteria</taxon>
        <taxon>Bacillati</taxon>
        <taxon>Actinomycetota</taxon>
        <taxon>Actinomycetes</taxon>
        <taxon>Mycobacteriales</taxon>
        <taxon>Nocardiaceae</taxon>
        <taxon>Rhodococcoides</taxon>
    </lineage>
</organism>
<sequence>MTDVDITRFTDAQETVYETALAELKAERKRSHWMWFVFPQIAGLGMTATSQFFAIANKAEAVAYLAHPILGARLRECSQALLDSTSTNISAILGSPDDLKLRSSMTLFAQVAENETLLDDVIAKFYDGPDSRTLELLDT</sequence>
<comment type="caution">
    <text evidence="1">The sequence shown here is derived from an EMBL/GenBank/DDBJ whole genome shotgun (WGS) entry which is preliminary data.</text>
</comment>
<dbReference type="SUPFAM" id="SSF140736">
    <property type="entry name" value="Rv1873-like"/>
    <property type="match status" value="1"/>
</dbReference>
<dbReference type="EMBL" id="BMCU01000001">
    <property type="protein sequence ID" value="GGF99930.1"/>
    <property type="molecule type" value="Genomic_DNA"/>
</dbReference>
<reference evidence="1" key="2">
    <citation type="submission" date="2020-09" db="EMBL/GenBank/DDBJ databases">
        <authorList>
            <person name="Sun Q."/>
            <person name="Sedlacek I."/>
        </authorList>
    </citation>
    <scope>NUCLEOTIDE SEQUENCE</scope>
    <source>
        <strain evidence="1">CCM 7905</strain>
    </source>
</reference>
<accession>A0A917CYF2</accession>
<dbReference type="RefSeq" id="WP_188543754.1">
    <property type="nucleotide sequence ID" value="NZ_BMCU01000001.1"/>
</dbReference>
<reference evidence="1" key="1">
    <citation type="journal article" date="2014" name="Int. J. Syst. Evol. Microbiol.">
        <title>Complete genome sequence of Corynebacterium casei LMG S-19264T (=DSM 44701T), isolated from a smear-ripened cheese.</title>
        <authorList>
            <consortium name="US DOE Joint Genome Institute (JGI-PGF)"/>
            <person name="Walter F."/>
            <person name="Albersmeier A."/>
            <person name="Kalinowski J."/>
            <person name="Ruckert C."/>
        </authorList>
    </citation>
    <scope>NUCLEOTIDE SEQUENCE</scope>
    <source>
        <strain evidence="1">CCM 7905</strain>
    </source>
</reference>
<evidence type="ECO:0000313" key="2">
    <source>
        <dbReference type="Proteomes" id="UP000654257"/>
    </source>
</evidence>
<proteinExistence type="predicted"/>
<dbReference type="PIRSF" id="PIRSF008546">
    <property type="entry name" value="UCP008546"/>
    <property type="match status" value="1"/>
</dbReference>
<keyword evidence="2" id="KW-1185">Reference proteome</keyword>
<evidence type="ECO:0008006" key="3">
    <source>
        <dbReference type="Google" id="ProtNLM"/>
    </source>
</evidence>
<dbReference type="Gene3D" id="1.25.40.380">
    <property type="entry name" value="Protein of unknown function DUF1810"/>
    <property type="match status" value="1"/>
</dbReference>
<protein>
    <recommendedName>
        <fullName evidence="3">Calpastatin</fullName>
    </recommendedName>
</protein>
<dbReference type="Pfam" id="PF08837">
    <property type="entry name" value="DUF1810"/>
    <property type="match status" value="1"/>
</dbReference>
<evidence type="ECO:0000313" key="1">
    <source>
        <dbReference type="EMBL" id="GGF99930.1"/>
    </source>
</evidence>
<dbReference type="InterPro" id="IPR036287">
    <property type="entry name" value="Rv1873-like_sf"/>
</dbReference>
<name>A0A917CYF2_9NOCA</name>
<dbReference type="InterPro" id="IPR014937">
    <property type="entry name" value="DUF1810"/>
</dbReference>
<dbReference type="Proteomes" id="UP000654257">
    <property type="component" value="Unassembled WGS sequence"/>
</dbReference>
<gene>
    <name evidence="1" type="ORF">GCM10007304_12320</name>
</gene>
<dbReference type="AlphaFoldDB" id="A0A917CYF2"/>